<feature type="compositionally biased region" description="Polar residues" evidence="5">
    <location>
        <begin position="281"/>
        <end position="302"/>
    </location>
</feature>
<evidence type="ECO:0000259" key="6">
    <source>
        <dbReference type="PROSITE" id="PS50217"/>
    </source>
</evidence>
<comment type="subcellular location">
    <subcellularLocation>
        <location evidence="1">Nucleus</location>
    </subcellularLocation>
</comment>
<dbReference type="AlphaFoldDB" id="A0A2C5XM69"/>
<dbReference type="InterPro" id="IPR004827">
    <property type="entry name" value="bZIP"/>
</dbReference>
<feature type="compositionally biased region" description="Acidic residues" evidence="5">
    <location>
        <begin position="314"/>
        <end position="330"/>
    </location>
</feature>
<feature type="compositionally biased region" description="Polar residues" evidence="5">
    <location>
        <begin position="132"/>
        <end position="153"/>
    </location>
</feature>
<sequence length="330" mass="35908">MATEAPFSHVDLSSMPLLSSIGIAPAHLHHDLVMDPRMDMAFCSVKSEKQSAMDGSHMLTPRMFEADLALPGDLPPDCTAKQDSINVAVIATPESPPTPPPSHAFDHAKQTDQVDPKKKDRPVHRGARKKCGSNSSTCKRTTPNTSRSSNKPSSVGMGDDRRNRCLERNRIAASKCREKKKAWVAALEDKKTALQGRHSALRREHADLVAECARIKTTLMEHANCHDGNINAWLEHEAVKFVKRRTTAPLAPGAADCDDPKDSLPADSDAPPGAEPFALDRNSSIGSVLSMSCNDSRPSLTDESAVLLSSPDMDAMDYDFMPDEMFPDTS</sequence>
<feature type="compositionally biased region" description="Basic and acidic residues" evidence="5">
    <location>
        <begin position="104"/>
        <end position="118"/>
    </location>
</feature>
<dbReference type="OrthoDB" id="295274at2759"/>
<organism evidence="7 8">
    <name type="scientific">Ophiocordyceps australis</name>
    <dbReference type="NCBI Taxonomy" id="1399860"/>
    <lineage>
        <taxon>Eukaryota</taxon>
        <taxon>Fungi</taxon>
        <taxon>Dikarya</taxon>
        <taxon>Ascomycota</taxon>
        <taxon>Pezizomycotina</taxon>
        <taxon>Sordariomycetes</taxon>
        <taxon>Hypocreomycetidae</taxon>
        <taxon>Hypocreales</taxon>
        <taxon>Ophiocordycipitaceae</taxon>
        <taxon>Ophiocordyceps</taxon>
    </lineage>
</organism>
<keyword evidence="3" id="KW-0804">Transcription</keyword>
<dbReference type="InterPro" id="IPR046347">
    <property type="entry name" value="bZIP_sf"/>
</dbReference>
<dbReference type="Pfam" id="PF00170">
    <property type="entry name" value="bZIP_1"/>
    <property type="match status" value="1"/>
</dbReference>
<feature type="region of interest" description="Disordered" evidence="5">
    <location>
        <begin position="251"/>
        <end position="330"/>
    </location>
</feature>
<feature type="compositionally biased region" description="Basic residues" evidence="5">
    <location>
        <begin position="119"/>
        <end position="131"/>
    </location>
</feature>
<comment type="caution">
    <text evidence="7">The sequence shown here is derived from an EMBL/GenBank/DDBJ whole genome shotgun (WGS) entry which is preliminary data.</text>
</comment>
<reference evidence="7 8" key="1">
    <citation type="submission" date="2017-06" db="EMBL/GenBank/DDBJ databases">
        <title>Ant-infecting Ophiocordyceps genomes reveal a high diversity of potential behavioral manipulation genes and a possible major role for enterotoxins.</title>
        <authorList>
            <person name="De Bekker C."/>
            <person name="Evans H.C."/>
            <person name="Brachmann A."/>
            <person name="Hughes D.P."/>
        </authorList>
    </citation>
    <scope>NUCLEOTIDE SEQUENCE [LARGE SCALE GENOMIC DNA]</scope>
    <source>
        <strain evidence="7 8">1348a</strain>
    </source>
</reference>
<protein>
    <recommendedName>
        <fullName evidence="6">BZIP domain-containing protein</fullName>
    </recommendedName>
</protein>
<dbReference type="InterPro" id="IPR051027">
    <property type="entry name" value="bZIP_transcription_factors"/>
</dbReference>
<dbReference type="Proteomes" id="UP000224854">
    <property type="component" value="Unassembled WGS sequence"/>
</dbReference>
<feature type="domain" description="BZIP" evidence="6">
    <location>
        <begin position="159"/>
        <end position="222"/>
    </location>
</feature>
<dbReference type="Gene3D" id="1.20.5.170">
    <property type="match status" value="1"/>
</dbReference>
<dbReference type="PROSITE" id="PS00036">
    <property type="entry name" value="BZIP_BASIC"/>
    <property type="match status" value="1"/>
</dbReference>
<evidence type="ECO:0000256" key="5">
    <source>
        <dbReference type="SAM" id="MobiDB-lite"/>
    </source>
</evidence>
<proteinExistence type="predicted"/>
<keyword evidence="4" id="KW-0539">Nucleus</keyword>
<dbReference type="GO" id="GO:0003700">
    <property type="term" value="F:DNA-binding transcription factor activity"/>
    <property type="evidence" value="ECO:0007669"/>
    <property type="project" value="InterPro"/>
</dbReference>
<gene>
    <name evidence="7" type="ORF">CDD82_3902</name>
</gene>
<keyword evidence="2" id="KW-0805">Transcription regulation</keyword>
<dbReference type="GO" id="GO:0005634">
    <property type="term" value="C:nucleus"/>
    <property type="evidence" value="ECO:0007669"/>
    <property type="project" value="UniProtKB-SubCell"/>
</dbReference>
<evidence type="ECO:0000256" key="4">
    <source>
        <dbReference type="ARBA" id="ARBA00023242"/>
    </source>
</evidence>
<keyword evidence="8" id="KW-1185">Reference proteome</keyword>
<dbReference type="SMART" id="SM00338">
    <property type="entry name" value="BRLZ"/>
    <property type="match status" value="1"/>
</dbReference>
<accession>A0A2C5XM69</accession>
<evidence type="ECO:0000313" key="8">
    <source>
        <dbReference type="Proteomes" id="UP000224854"/>
    </source>
</evidence>
<evidence type="ECO:0000256" key="1">
    <source>
        <dbReference type="ARBA" id="ARBA00004123"/>
    </source>
</evidence>
<evidence type="ECO:0000313" key="7">
    <source>
        <dbReference type="EMBL" id="PHH76629.1"/>
    </source>
</evidence>
<name>A0A2C5XM69_9HYPO</name>
<dbReference type="PROSITE" id="PS50217">
    <property type="entry name" value="BZIP"/>
    <property type="match status" value="1"/>
</dbReference>
<evidence type="ECO:0000256" key="3">
    <source>
        <dbReference type="ARBA" id="ARBA00023163"/>
    </source>
</evidence>
<dbReference type="PANTHER" id="PTHR19304">
    <property type="entry name" value="CYCLIC-AMP RESPONSE ELEMENT BINDING PROTEIN"/>
    <property type="match status" value="1"/>
</dbReference>
<dbReference type="EMBL" id="NJEU01000307">
    <property type="protein sequence ID" value="PHH76629.1"/>
    <property type="molecule type" value="Genomic_DNA"/>
</dbReference>
<dbReference type="SUPFAM" id="SSF57959">
    <property type="entry name" value="Leucine zipper domain"/>
    <property type="match status" value="1"/>
</dbReference>
<feature type="region of interest" description="Disordered" evidence="5">
    <location>
        <begin position="91"/>
        <end position="163"/>
    </location>
</feature>
<evidence type="ECO:0000256" key="2">
    <source>
        <dbReference type="ARBA" id="ARBA00023015"/>
    </source>
</evidence>
<dbReference type="CDD" id="cd14687">
    <property type="entry name" value="bZIP_ATF2"/>
    <property type="match status" value="1"/>
</dbReference>